<reference evidence="13" key="1">
    <citation type="submission" date="2020-10" db="EMBL/GenBank/DDBJ databases">
        <authorList>
            <person name="Gilroy R."/>
        </authorList>
    </citation>
    <scope>NUCLEOTIDE SEQUENCE</scope>
    <source>
        <strain evidence="13">CHK197-8231</strain>
    </source>
</reference>
<comment type="subunit">
    <text evidence="10">Monomer. Associates with 30S ribosomal subunit, binds 16S rRNA.</text>
</comment>
<dbReference type="HAMAP" id="MF_01820">
    <property type="entry name" value="GTPase_RsgA"/>
    <property type="match status" value="1"/>
</dbReference>
<dbReference type="InterPro" id="IPR012340">
    <property type="entry name" value="NA-bd_OB-fold"/>
</dbReference>
<evidence type="ECO:0000259" key="12">
    <source>
        <dbReference type="PROSITE" id="PS51721"/>
    </source>
</evidence>
<evidence type="ECO:0000256" key="3">
    <source>
        <dbReference type="ARBA" id="ARBA00022723"/>
    </source>
</evidence>
<keyword evidence="8 10" id="KW-0694">RNA-binding</keyword>
<dbReference type="EC" id="3.6.1.-" evidence="10"/>
<evidence type="ECO:0000256" key="6">
    <source>
        <dbReference type="ARBA" id="ARBA00022801"/>
    </source>
</evidence>
<feature type="binding site" evidence="10">
    <location>
        <position position="244"/>
    </location>
    <ligand>
        <name>Zn(2+)</name>
        <dbReference type="ChEBI" id="CHEBI:29105"/>
    </ligand>
</feature>
<dbReference type="Gene3D" id="1.10.40.50">
    <property type="entry name" value="Probable gtpase engc, domain 3"/>
    <property type="match status" value="1"/>
</dbReference>
<evidence type="ECO:0000313" key="14">
    <source>
        <dbReference type="Proteomes" id="UP000824087"/>
    </source>
</evidence>
<dbReference type="NCBIfam" id="TIGR00157">
    <property type="entry name" value="ribosome small subunit-dependent GTPase A"/>
    <property type="match status" value="1"/>
</dbReference>
<dbReference type="GO" id="GO:0019843">
    <property type="term" value="F:rRNA binding"/>
    <property type="evidence" value="ECO:0007669"/>
    <property type="project" value="UniProtKB-KW"/>
</dbReference>
<feature type="binding site" evidence="10">
    <location>
        <begin position="109"/>
        <end position="112"/>
    </location>
    <ligand>
        <name>GTP</name>
        <dbReference type="ChEBI" id="CHEBI:37565"/>
    </ligand>
</feature>
<dbReference type="SUPFAM" id="SSF52540">
    <property type="entry name" value="P-loop containing nucleoside triphosphate hydrolases"/>
    <property type="match status" value="1"/>
</dbReference>
<feature type="binding site" evidence="10">
    <location>
        <position position="252"/>
    </location>
    <ligand>
        <name>Zn(2+)</name>
        <dbReference type="ChEBI" id="CHEBI:29105"/>
    </ligand>
</feature>
<dbReference type="PANTHER" id="PTHR32120">
    <property type="entry name" value="SMALL RIBOSOMAL SUBUNIT BIOGENESIS GTPASE RSGA"/>
    <property type="match status" value="1"/>
</dbReference>
<dbReference type="CDD" id="cd04466">
    <property type="entry name" value="S1_YloQ_GTPase"/>
    <property type="match status" value="1"/>
</dbReference>
<accession>A0A9D1HUG8</accession>
<feature type="domain" description="EngC GTPase" evidence="11">
    <location>
        <begin position="69"/>
        <end position="213"/>
    </location>
</feature>
<comment type="cofactor">
    <cofactor evidence="10">
        <name>Zn(2+)</name>
        <dbReference type="ChEBI" id="CHEBI:29105"/>
    </cofactor>
    <text evidence="10">Binds 1 zinc ion per subunit.</text>
</comment>
<dbReference type="GO" id="GO:0046872">
    <property type="term" value="F:metal ion binding"/>
    <property type="evidence" value="ECO:0007669"/>
    <property type="project" value="UniProtKB-KW"/>
</dbReference>
<dbReference type="PROSITE" id="PS51721">
    <property type="entry name" value="G_CP"/>
    <property type="match status" value="1"/>
</dbReference>
<feature type="binding site" evidence="10">
    <location>
        <position position="246"/>
    </location>
    <ligand>
        <name>Zn(2+)</name>
        <dbReference type="ChEBI" id="CHEBI:29105"/>
    </ligand>
</feature>
<keyword evidence="3 10" id="KW-0479">Metal-binding</keyword>
<evidence type="ECO:0000256" key="5">
    <source>
        <dbReference type="ARBA" id="ARBA00022741"/>
    </source>
</evidence>
<dbReference type="InterPro" id="IPR004881">
    <property type="entry name" value="Ribosome_biogen_GTPase_RsgA"/>
</dbReference>
<reference evidence="13" key="2">
    <citation type="journal article" date="2021" name="PeerJ">
        <title>Extensive microbial diversity within the chicken gut microbiome revealed by metagenomics and culture.</title>
        <authorList>
            <person name="Gilroy R."/>
            <person name="Ravi A."/>
            <person name="Getino M."/>
            <person name="Pursley I."/>
            <person name="Horton D.L."/>
            <person name="Alikhan N.F."/>
            <person name="Baker D."/>
            <person name="Gharbi K."/>
            <person name="Hall N."/>
            <person name="Watson M."/>
            <person name="Adriaenssens E.M."/>
            <person name="Foster-Nyarko E."/>
            <person name="Jarju S."/>
            <person name="Secka A."/>
            <person name="Antonio M."/>
            <person name="Oren A."/>
            <person name="Chaudhuri R.R."/>
            <person name="La Ragione R."/>
            <person name="Hildebrand F."/>
            <person name="Pallen M.J."/>
        </authorList>
    </citation>
    <scope>NUCLEOTIDE SEQUENCE</scope>
    <source>
        <strain evidence="13">CHK197-8231</strain>
    </source>
</reference>
<comment type="subcellular location">
    <subcellularLocation>
        <location evidence="10">Cytoplasm</location>
    </subcellularLocation>
</comment>
<keyword evidence="5 10" id="KW-0547">Nucleotide-binding</keyword>
<keyword evidence="9 10" id="KW-0342">GTP-binding</keyword>
<evidence type="ECO:0000256" key="9">
    <source>
        <dbReference type="ARBA" id="ARBA00023134"/>
    </source>
</evidence>
<dbReference type="CDD" id="cd01854">
    <property type="entry name" value="YjeQ_EngC"/>
    <property type="match status" value="1"/>
</dbReference>
<dbReference type="InterPro" id="IPR027417">
    <property type="entry name" value="P-loop_NTPase"/>
</dbReference>
<dbReference type="Pfam" id="PF16745">
    <property type="entry name" value="RsgA_N"/>
    <property type="match status" value="1"/>
</dbReference>
<keyword evidence="4 10" id="KW-0699">rRNA-binding</keyword>
<feature type="binding site" evidence="10">
    <location>
        <begin position="158"/>
        <end position="166"/>
    </location>
    <ligand>
        <name>GTP</name>
        <dbReference type="ChEBI" id="CHEBI:37565"/>
    </ligand>
</feature>
<evidence type="ECO:0000256" key="7">
    <source>
        <dbReference type="ARBA" id="ARBA00022833"/>
    </source>
</evidence>
<dbReference type="GO" id="GO:0042274">
    <property type="term" value="P:ribosomal small subunit biogenesis"/>
    <property type="evidence" value="ECO:0007669"/>
    <property type="project" value="UniProtKB-UniRule"/>
</dbReference>
<dbReference type="InterPro" id="IPR010914">
    <property type="entry name" value="RsgA_GTPase_dom"/>
</dbReference>
<dbReference type="Gene3D" id="2.40.50.140">
    <property type="entry name" value="Nucleic acid-binding proteins"/>
    <property type="match status" value="1"/>
</dbReference>
<keyword evidence="2 10" id="KW-0690">Ribosome biogenesis</keyword>
<organism evidence="13 14">
    <name type="scientific">Candidatus Fimihabitans intestinipullorum</name>
    <dbReference type="NCBI Taxonomy" id="2840820"/>
    <lineage>
        <taxon>Bacteria</taxon>
        <taxon>Bacillati</taxon>
        <taxon>Mycoplasmatota</taxon>
        <taxon>Mycoplasmatota incertae sedis</taxon>
        <taxon>Candidatus Fimihabitans</taxon>
    </lineage>
</organism>
<dbReference type="PROSITE" id="PS50936">
    <property type="entry name" value="ENGC_GTPASE"/>
    <property type="match status" value="1"/>
</dbReference>
<dbReference type="Gene3D" id="3.40.50.300">
    <property type="entry name" value="P-loop containing nucleotide triphosphate hydrolases"/>
    <property type="match status" value="1"/>
</dbReference>
<evidence type="ECO:0000256" key="8">
    <source>
        <dbReference type="ARBA" id="ARBA00022884"/>
    </source>
</evidence>
<comment type="function">
    <text evidence="10">One of several proteins that assist in the late maturation steps of the functional core of the 30S ribosomal subunit. Helps release RbfA from mature subunits. May play a role in the assembly of ribosomal proteins into the subunit. Circularly permuted GTPase that catalyzes slow GTP hydrolysis, GTPase activity is stimulated by the 30S ribosomal subunit.</text>
</comment>
<keyword evidence="6 10" id="KW-0378">Hydrolase</keyword>
<evidence type="ECO:0000259" key="11">
    <source>
        <dbReference type="PROSITE" id="PS50936"/>
    </source>
</evidence>
<sequence length="285" mass="33126">MEQGRIIKLVSNDYTVLKDGKEYVCKSRGKFRKMKLSPLVGDIVKFDQEQRYILEVCPRKNELVRPPVSNVDQVVIITSVKEPDLQTNLLDKLLLTVSYHRMKPIICFTKLDLLTEEECEKIKPILQYYEKIGYEVYFNTELEEIASLFEEKVTVFTGQSGAGKSTLLNRLDTKLHLATGEISLALGRGRHTTRHVELLPVGNGLVADTPGFSSISFRGMKKQELKDHFIEFEKYQSECKYKDCMHDKDDHCKIKELVKEGTILKSRYENYIKFLREKEMEKESW</sequence>
<dbReference type="AlphaFoldDB" id="A0A9D1HUG8"/>
<dbReference type="SUPFAM" id="SSF50249">
    <property type="entry name" value="Nucleic acid-binding proteins"/>
    <property type="match status" value="1"/>
</dbReference>
<dbReference type="PANTHER" id="PTHR32120:SF11">
    <property type="entry name" value="SMALL RIBOSOMAL SUBUNIT BIOGENESIS GTPASE RSGA 1, MITOCHONDRIAL-RELATED"/>
    <property type="match status" value="1"/>
</dbReference>
<dbReference type="GO" id="GO:0005525">
    <property type="term" value="F:GTP binding"/>
    <property type="evidence" value="ECO:0007669"/>
    <property type="project" value="UniProtKB-UniRule"/>
</dbReference>
<dbReference type="InterPro" id="IPR031944">
    <property type="entry name" value="RsgA_N"/>
</dbReference>
<proteinExistence type="inferred from homology"/>
<dbReference type="EMBL" id="DVML01000025">
    <property type="protein sequence ID" value="HIU22798.1"/>
    <property type="molecule type" value="Genomic_DNA"/>
</dbReference>
<comment type="caution">
    <text evidence="13">The sequence shown here is derived from an EMBL/GenBank/DDBJ whole genome shotgun (WGS) entry which is preliminary data.</text>
</comment>
<evidence type="ECO:0000313" key="13">
    <source>
        <dbReference type="EMBL" id="HIU22798.1"/>
    </source>
</evidence>
<dbReference type="GO" id="GO:0005737">
    <property type="term" value="C:cytoplasm"/>
    <property type="evidence" value="ECO:0007669"/>
    <property type="project" value="UniProtKB-SubCell"/>
</dbReference>
<feature type="domain" description="CP-type G" evidence="12">
    <location>
        <begin position="60"/>
        <end position="215"/>
    </location>
</feature>
<dbReference type="InterPro" id="IPR030378">
    <property type="entry name" value="G_CP_dom"/>
</dbReference>
<evidence type="ECO:0000256" key="10">
    <source>
        <dbReference type="HAMAP-Rule" id="MF_01820"/>
    </source>
</evidence>
<feature type="binding site" evidence="10">
    <location>
        <position position="239"/>
    </location>
    <ligand>
        <name>Zn(2+)</name>
        <dbReference type="ChEBI" id="CHEBI:29105"/>
    </ligand>
</feature>
<dbReference type="Pfam" id="PF03193">
    <property type="entry name" value="RsgA_GTPase"/>
    <property type="match status" value="1"/>
</dbReference>
<gene>
    <name evidence="10 13" type="primary">rsgA</name>
    <name evidence="13" type="ORF">IAD49_04385</name>
</gene>
<protein>
    <recommendedName>
        <fullName evidence="10">Small ribosomal subunit biogenesis GTPase RsgA</fullName>
        <ecNumber evidence="10">3.6.1.-</ecNumber>
    </recommendedName>
</protein>
<evidence type="ECO:0000256" key="4">
    <source>
        <dbReference type="ARBA" id="ARBA00022730"/>
    </source>
</evidence>
<keyword evidence="1 10" id="KW-0963">Cytoplasm</keyword>
<dbReference type="GO" id="GO:0003924">
    <property type="term" value="F:GTPase activity"/>
    <property type="evidence" value="ECO:0007669"/>
    <property type="project" value="UniProtKB-UniRule"/>
</dbReference>
<name>A0A9D1HUG8_9BACT</name>
<keyword evidence="7 10" id="KW-0862">Zinc</keyword>
<evidence type="ECO:0000256" key="1">
    <source>
        <dbReference type="ARBA" id="ARBA00022490"/>
    </source>
</evidence>
<evidence type="ECO:0000256" key="2">
    <source>
        <dbReference type="ARBA" id="ARBA00022517"/>
    </source>
</evidence>
<dbReference type="Proteomes" id="UP000824087">
    <property type="component" value="Unassembled WGS sequence"/>
</dbReference>
<comment type="similarity">
    <text evidence="10">Belongs to the TRAFAC class YlqF/YawG GTPase family. RsgA subfamily.</text>
</comment>